<name>A0A8X6UK79_NEPPI</name>
<sequence>MPRTIRTERCRKMRPDVGNCHIEVERVQVPEDLLPHSFQLRRFTEFLQLIQHFKQCTHPRLNLSRSQSSHPTSSKIPLSVFMVTGHPTENVKSIFFSPSIRLLVRHPLFTSYEKL</sequence>
<organism evidence="1 2">
    <name type="scientific">Nephila pilipes</name>
    <name type="common">Giant wood spider</name>
    <name type="synonym">Nephila maculata</name>
    <dbReference type="NCBI Taxonomy" id="299642"/>
    <lineage>
        <taxon>Eukaryota</taxon>
        <taxon>Metazoa</taxon>
        <taxon>Ecdysozoa</taxon>
        <taxon>Arthropoda</taxon>
        <taxon>Chelicerata</taxon>
        <taxon>Arachnida</taxon>
        <taxon>Araneae</taxon>
        <taxon>Araneomorphae</taxon>
        <taxon>Entelegynae</taxon>
        <taxon>Araneoidea</taxon>
        <taxon>Nephilidae</taxon>
        <taxon>Nephila</taxon>
    </lineage>
</organism>
<protein>
    <submittedName>
        <fullName evidence="1">Uncharacterized protein</fullName>
    </submittedName>
</protein>
<dbReference type="AlphaFoldDB" id="A0A8X6UK79"/>
<accession>A0A8X6UK79</accession>
<gene>
    <name evidence="1" type="ORF">NPIL_239061</name>
</gene>
<keyword evidence="2" id="KW-1185">Reference proteome</keyword>
<comment type="caution">
    <text evidence="1">The sequence shown here is derived from an EMBL/GenBank/DDBJ whole genome shotgun (WGS) entry which is preliminary data.</text>
</comment>
<reference evidence="1" key="1">
    <citation type="submission" date="2020-08" db="EMBL/GenBank/DDBJ databases">
        <title>Multicomponent nature underlies the extraordinary mechanical properties of spider dragline silk.</title>
        <authorList>
            <person name="Kono N."/>
            <person name="Nakamura H."/>
            <person name="Mori M."/>
            <person name="Yoshida Y."/>
            <person name="Ohtoshi R."/>
            <person name="Malay A.D."/>
            <person name="Moran D.A.P."/>
            <person name="Tomita M."/>
            <person name="Numata K."/>
            <person name="Arakawa K."/>
        </authorList>
    </citation>
    <scope>NUCLEOTIDE SEQUENCE</scope>
</reference>
<proteinExistence type="predicted"/>
<dbReference type="EMBL" id="BMAW01085476">
    <property type="protein sequence ID" value="GFU43112.1"/>
    <property type="molecule type" value="Genomic_DNA"/>
</dbReference>
<evidence type="ECO:0000313" key="2">
    <source>
        <dbReference type="Proteomes" id="UP000887013"/>
    </source>
</evidence>
<evidence type="ECO:0000313" key="1">
    <source>
        <dbReference type="EMBL" id="GFU43112.1"/>
    </source>
</evidence>
<dbReference type="Proteomes" id="UP000887013">
    <property type="component" value="Unassembled WGS sequence"/>
</dbReference>